<evidence type="ECO:0000313" key="2">
    <source>
        <dbReference type="EMBL" id="MFC3194182.1"/>
    </source>
</evidence>
<organism evidence="2 3">
    <name type="scientific">Marinicella sediminis</name>
    <dbReference type="NCBI Taxonomy" id="1792834"/>
    <lineage>
        <taxon>Bacteria</taxon>
        <taxon>Pseudomonadati</taxon>
        <taxon>Pseudomonadota</taxon>
        <taxon>Gammaproteobacteria</taxon>
        <taxon>Lysobacterales</taxon>
        <taxon>Marinicellaceae</taxon>
        <taxon>Marinicella</taxon>
    </lineage>
</organism>
<dbReference type="PANTHER" id="PTHR15887:SF1">
    <property type="entry name" value="TRANSMEMBRANE PROTEIN 69"/>
    <property type="match status" value="1"/>
</dbReference>
<keyword evidence="1" id="KW-1133">Transmembrane helix</keyword>
<evidence type="ECO:0000256" key="1">
    <source>
        <dbReference type="SAM" id="Phobius"/>
    </source>
</evidence>
<feature type="transmembrane region" description="Helical" evidence="1">
    <location>
        <begin position="137"/>
        <end position="152"/>
    </location>
</feature>
<dbReference type="Pfam" id="PF11911">
    <property type="entry name" value="DUF3429"/>
    <property type="match status" value="1"/>
</dbReference>
<gene>
    <name evidence="2" type="ORF">ACFODZ_08005</name>
</gene>
<sequence length="153" mass="17414">MRTPTLPHWLTYLGALPFVLALLIACYGQFGWSEFWIYEIRFSRFKSYTVGHTYGAVIVAFLGGIQWGISLQHPNDRQYFMASNVLALTAWFSLFMFASFAGVMMITLAFILALWIDRHAFQAGAIPDWFWQLRKRISLVVIAALAGLLLING</sequence>
<comment type="caution">
    <text evidence="2">The sequence shown here is derived from an EMBL/GenBank/DDBJ whole genome shotgun (WGS) entry which is preliminary data.</text>
</comment>
<dbReference type="RefSeq" id="WP_077412453.1">
    <property type="nucleotide sequence ID" value="NZ_JBHRTS010000004.1"/>
</dbReference>
<evidence type="ECO:0000313" key="3">
    <source>
        <dbReference type="Proteomes" id="UP001595533"/>
    </source>
</evidence>
<dbReference type="PANTHER" id="PTHR15887">
    <property type="entry name" value="TRANSMEMBRANE PROTEIN 69"/>
    <property type="match status" value="1"/>
</dbReference>
<dbReference type="Proteomes" id="UP001595533">
    <property type="component" value="Unassembled WGS sequence"/>
</dbReference>
<feature type="transmembrane region" description="Helical" evidence="1">
    <location>
        <begin position="89"/>
        <end position="116"/>
    </location>
</feature>
<keyword evidence="1" id="KW-0812">Transmembrane</keyword>
<reference evidence="3" key="1">
    <citation type="journal article" date="2019" name="Int. J. Syst. Evol. Microbiol.">
        <title>The Global Catalogue of Microorganisms (GCM) 10K type strain sequencing project: providing services to taxonomists for standard genome sequencing and annotation.</title>
        <authorList>
            <consortium name="The Broad Institute Genomics Platform"/>
            <consortium name="The Broad Institute Genome Sequencing Center for Infectious Disease"/>
            <person name="Wu L."/>
            <person name="Ma J."/>
        </authorList>
    </citation>
    <scope>NUCLEOTIDE SEQUENCE [LARGE SCALE GENOMIC DNA]</scope>
    <source>
        <strain evidence="3">KCTC 42953</strain>
    </source>
</reference>
<feature type="transmembrane region" description="Helical" evidence="1">
    <location>
        <begin position="6"/>
        <end position="27"/>
    </location>
</feature>
<feature type="transmembrane region" description="Helical" evidence="1">
    <location>
        <begin position="48"/>
        <end position="69"/>
    </location>
</feature>
<dbReference type="PROSITE" id="PS51257">
    <property type="entry name" value="PROKAR_LIPOPROTEIN"/>
    <property type="match status" value="1"/>
</dbReference>
<dbReference type="InterPro" id="IPR021836">
    <property type="entry name" value="DUF3429"/>
</dbReference>
<accession>A0ABV7JAS3</accession>
<keyword evidence="1" id="KW-0472">Membrane</keyword>
<name>A0ABV7JAS3_9GAMM</name>
<protein>
    <submittedName>
        <fullName evidence="2">DUF3429 domain-containing protein</fullName>
    </submittedName>
</protein>
<keyword evidence="3" id="KW-1185">Reference proteome</keyword>
<dbReference type="EMBL" id="JBHRTS010000004">
    <property type="protein sequence ID" value="MFC3194182.1"/>
    <property type="molecule type" value="Genomic_DNA"/>
</dbReference>
<proteinExistence type="predicted"/>